<reference evidence="3" key="3">
    <citation type="submission" date="2022-10" db="EMBL/GenBank/DDBJ databases">
        <authorList>
            <person name="Aires J."/>
            <person name="Mesa V."/>
        </authorList>
    </citation>
    <scope>NUCLEOTIDE SEQUENCE</scope>
    <source>
        <strain evidence="3">Clostridium neonatale JD116</strain>
    </source>
</reference>
<feature type="domain" description="Ribosomal protein eL8/eL30/eS12/Gadd45" evidence="1">
    <location>
        <begin position="7"/>
        <end position="85"/>
    </location>
</feature>
<dbReference type="AlphaFoldDB" id="A0A653ATZ9"/>
<keyword evidence="4" id="KW-0687">Ribonucleoprotein</keyword>
<dbReference type="SUPFAM" id="SSF55315">
    <property type="entry name" value="L30e-like"/>
    <property type="match status" value="1"/>
</dbReference>
<evidence type="ECO:0000313" key="2">
    <source>
        <dbReference type="EMBL" id="CAG9706488.1"/>
    </source>
</evidence>
<dbReference type="GO" id="GO:0005840">
    <property type="term" value="C:ribosome"/>
    <property type="evidence" value="ECO:0007669"/>
    <property type="project" value="UniProtKB-KW"/>
</dbReference>
<reference evidence="2" key="2">
    <citation type="submission" date="2021-10" db="EMBL/GenBank/DDBJ databases">
        <authorList>
            <person name="Mesa V."/>
        </authorList>
    </citation>
    <scope>NUCLEOTIDE SEQUENCE</scope>
    <source>
        <strain evidence="2">CC3_PB</strain>
    </source>
</reference>
<dbReference type="Pfam" id="PF01248">
    <property type="entry name" value="Ribosomal_L7Ae"/>
    <property type="match status" value="1"/>
</dbReference>
<sequence>MDKFFNFLGIAKKSGSLVEGYSKCDDLRNKNNFYLFIMSKDLSESSKKKFIKHCTEKNIPYIVEFSKFELGNPIGRDEIMILGILDKNIAEKLSMLYEEEKYMSRK</sequence>
<reference evidence="4 5" key="1">
    <citation type="submission" date="2018-06" db="EMBL/GenBank/DDBJ databases">
        <authorList>
            <consortium name="IHU Genomes"/>
        </authorList>
    </citation>
    <scope>NUCLEOTIDE SEQUENCE [LARGE SCALE GENOMIC DNA]</scope>
    <source>
        <strain evidence="4 5">NEC25</strain>
    </source>
</reference>
<dbReference type="EMBL" id="CAMTCP010000055">
    <property type="protein sequence ID" value="CAI3544282.1"/>
    <property type="molecule type" value="Genomic_DNA"/>
</dbReference>
<dbReference type="NCBIfam" id="NF004078">
    <property type="entry name" value="PRK05583.1"/>
    <property type="match status" value="1"/>
</dbReference>
<dbReference type="InterPro" id="IPR004038">
    <property type="entry name" value="Ribosomal_eL8/eL30/eS12/Gad45"/>
</dbReference>
<protein>
    <submittedName>
        <fullName evidence="4">Putative ribosomal protein YlxQ</fullName>
    </submittedName>
    <submittedName>
        <fullName evidence="2">Ribosomal protein HS6-type (S12/L30/L7a)</fullName>
    </submittedName>
</protein>
<dbReference type="InterPro" id="IPR029064">
    <property type="entry name" value="Ribosomal_eL30-like_sf"/>
</dbReference>
<dbReference type="EMBL" id="CAKJVE010000004">
    <property type="protein sequence ID" value="CAG9706488.1"/>
    <property type="molecule type" value="Genomic_DNA"/>
</dbReference>
<dbReference type="Proteomes" id="UP001189143">
    <property type="component" value="Unassembled WGS sequence"/>
</dbReference>
<organism evidence="4 5">
    <name type="scientific">Clostridium neonatale</name>
    <dbReference type="NCBI Taxonomy" id="137838"/>
    <lineage>
        <taxon>Bacteria</taxon>
        <taxon>Bacillati</taxon>
        <taxon>Bacillota</taxon>
        <taxon>Clostridia</taxon>
        <taxon>Eubacteriales</taxon>
        <taxon>Clostridiaceae</taxon>
        <taxon>Clostridium</taxon>
    </lineage>
</organism>
<dbReference type="Proteomes" id="UP000431451">
    <property type="component" value="Unassembled WGS sequence"/>
</dbReference>
<name>A0A653ATZ9_9CLOT</name>
<dbReference type="Proteomes" id="UP000789738">
    <property type="component" value="Unassembled WGS sequence"/>
</dbReference>
<evidence type="ECO:0000313" key="4">
    <source>
        <dbReference type="EMBL" id="VCT85150.1"/>
    </source>
</evidence>
<dbReference type="Gene3D" id="3.30.1330.30">
    <property type="match status" value="1"/>
</dbReference>
<dbReference type="RefSeq" id="WP_125148731.1">
    <property type="nucleotide sequence ID" value="NZ_CAKJVE010000004.1"/>
</dbReference>
<proteinExistence type="predicted"/>
<accession>A0A653ATZ9</accession>
<evidence type="ECO:0000313" key="5">
    <source>
        <dbReference type="Proteomes" id="UP000431451"/>
    </source>
</evidence>
<keyword evidence="4" id="KW-0689">Ribosomal protein</keyword>
<evidence type="ECO:0000313" key="3">
    <source>
        <dbReference type="EMBL" id="CAI3544282.1"/>
    </source>
</evidence>
<gene>
    <name evidence="4" type="primary">rplGA</name>
    <name evidence="3" type="ORF">CNEO2_140022</name>
    <name evidence="2" type="ORF">CNEO_42492</name>
    <name evidence="4" type="ORF">CNEONATNEC25_02751</name>
</gene>
<dbReference type="EMBL" id="UWJD01000002">
    <property type="protein sequence ID" value="VCT85150.1"/>
    <property type="molecule type" value="Genomic_DNA"/>
</dbReference>
<evidence type="ECO:0000259" key="1">
    <source>
        <dbReference type="Pfam" id="PF01248"/>
    </source>
</evidence>